<organism evidence="2 3">
    <name type="scientific">Mongoliibacter ruber</name>
    <dbReference type="NCBI Taxonomy" id="1750599"/>
    <lineage>
        <taxon>Bacteria</taxon>
        <taxon>Pseudomonadati</taxon>
        <taxon>Bacteroidota</taxon>
        <taxon>Cytophagia</taxon>
        <taxon>Cytophagales</taxon>
        <taxon>Cyclobacteriaceae</taxon>
        <taxon>Mongoliibacter</taxon>
    </lineage>
</organism>
<accession>A0A2T0WSU8</accession>
<evidence type="ECO:0000256" key="1">
    <source>
        <dbReference type="SAM" id="SignalP"/>
    </source>
</evidence>
<dbReference type="RefSeq" id="WP_106132455.1">
    <property type="nucleotide sequence ID" value="NZ_PVTR01000002.1"/>
</dbReference>
<dbReference type="Proteomes" id="UP000238157">
    <property type="component" value="Unassembled WGS sequence"/>
</dbReference>
<reference evidence="2 3" key="1">
    <citation type="submission" date="2018-03" db="EMBL/GenBank/DDBJ databases">
        <title>Genomic Encyclopedia of Archaeal and Bacterial Type Strains, Phase II (KMG-II): from individual species to whole genera.</title>
        <authorList>
            <person name="Goeker M."/>
        </authorList>
    </citation>
    <scope>NUCLEOTIDE SEQUENCE [LARGE SCALE GENOMIC DNA]</scope>
    <source>
        <strain evidence="2 3">DSM 27929</strain>
    </source>
</reference>
<feature type="chain" id="PRO_5015461371" description="TonB-dependent receptor-like protein" evidence="1">
    <location>
        <begin position="21"/>
        <end position="830"/>
    </location>
</feature>
<dbReference type="InterPro" id="IPR037066">
    <property type="entry name" value="Plug_dom_sf"/>
</dbReference>
<sequence>MYPKLLLSLLLFFSFGLLHAQDYSSMLKEKVIQYSEANPYEKVHLHMDKAHYFLNDTIWIKAYGTIENGEELPAATPSVPLYVNLYNHIKREPEAQIVIKLEKGSGQGDLVLPRDLNPGIYSLIAFTKRSEVSGEKYLFAKDLWIGEITDAFIPRTDLEGTLEVSFLPEGGDLIEGLKSKVGFKATGDKGLGEEFYGYLIQNEKDTLFQFESNHLGMGSFDITPEKNQQYHAHVKSLSSKWKKVNLPSAKPRGTVLRVDVLSEEETGVIEVESNAHSEKEMMLLAISAGKIVWEKNVALQEGKAEVQFVKDDIPPGIAQITLMEKNGPPVAERLVYLHPYAQALVEFESDKNTYSPKEWVELDIVVSDEFGAPIAGDFSISVTDAGQVFSEPYAANILSHFRLSSELKGLVEQPSYYFDLENEKAEAHLDDLLLTQGWRRFRWEKLADENRKGPEFERGLEFSGQAVQLGGKSITEPHKVTAMVNSFYDLPQILEGETDAQGRFTFTDLDFFDSVSVFTQVYLEKDGSSKVSKKNELQLIPRDVKARPDKLISGIPLNQKDNIDFEYVVKVGEARNMLEQFVLGQEVMLQEITVEAKDLSKPNDFRTLLYGDSPDASLPVTREDFVYANVIQFLRGRVPGVQVIGDVFDFQYPPRVIIRGGVITGNASGRTQNDSNPILIDGQPTDVLMAMSLNMIDVERVDVIKSQGKAALMSGVPYINILTKTGNPPTDFEDDPRLGQGNDYLFTKGYQAPREFYLPPAEVEDDGFFSVDFRSTLFWNPQLRSLQDGKIKVSFPLNEGYTHVNVVLEGLSKYKEPVYGQFTFDAGGGN</sequence>
<dbReference type="SUPFAM" id="SSF56935">
    <property type="entry name" value="Porins"/>
    <property type="match status" value="1"/>
</dbReference>
<dbReference type="OrthoDB" id="679547at2"/>
<proteinExistence type="predicted"/>
<evidence type="ECO:0000313" key="3">
    <source>
        <dbReference type="Proteomes" id="UP000238157"/>
    </source>
</evidence>
<gene>
    <name evidence="2" type="ORF">CLW00_102245</name>
</gene>
<name>A0A2T0WSU8_9BACT</name>
<dbReference type="AlphaFoldDB" id="A0A2T0WSU8"/>
<evidence type="ECO:0000313" key="2">
    <source>
        <dbReference type="EMBL" id="PRY89769.1"/>
    </source>
</evidence>
<keyword evidence="1" id="KW-0732">Signal</keyword>
<protein>
    <recommendedName>
        <fullName evidence="4">TonB-dependent receptor-like protein</fullName>
    </recommendedName>
</protein>
<feature type="signal peptide" evidence="1">
    <location>
        <begin position="1"/>
        <end position="20"/>
    </location>
</feature>
<evidence type="ECO:0008006" key="4">
    <source>
        <dbReference type="Google" id="ProtNLM"/>
    </source>
</evidence>
<keyword evidence="3" id="KW-1185">Reference proteome</keyword>
<dbReference type="Gene3D" id="2.170.130.10">
    <property type="entry name" value="TonB-dependent receptor, plug domain"/>
    <property type="match status" value="1"/>
</dbReference>
<comment type="caution">
    <text evidence="2">The sequence shown here is derived from an EMBL/GenBank/DDBJ whole genome shotgun (WGS) entry which is preliminary data.</text>
</comment>
<dbReference type="EMBL" id="PVTR01000002">
    <property type="protein sequence ID" value="PRY89769.1"/>
    <property type="molecule type" value="Genomic_DNA"/>
</dbReference>